<comment type="caution">
    <text evidence="1">The sequence shown here is derived from an EMBL/GenBank/DDBJ whole genome shotgun (WGS) entry which is preliminary data.</text>
</comment>
<dbReference type="AlphaFoldDB" id="A0A941EKW4"/>
<keyword evidence="2" id="KW-1185">Reference proteome</keyword>
<reference evidence="1" key="1">
    <citation type="submission" date="2021-04" db="EMBL/GenBank/DDBJ databases">
        <title>Genome based classification of Actinospica acidithermotolerans sp. nov., an actinobacterium isolated from an Indonesian hot spring.</title>
        <authorList>
            <person name="Kusuma A.B."/>
            <person name="Putra K.E."/>
            <person name="Nafisah S."/>
            <person name="Loh J."/>
            <person name="Nouioui I."/>
            <person name="Goodfellow M."/>
        </authorList>
    </citation>
    <scope>NUCLEOTIDE SEQUENCE</scope>
    <source>
        <strain evidence="1">MGRD01-02</strain>
    </source>
</reference>
<protein>
    <submittedName>
        <fullName evidence="1">(D)CMP kinase</fullName>
    </submittedName>
</protein>
<evidence type="ECO:0000313" key="2">
    <source>
        <dbReference type="Proteomes" id="UP000676325"/>
    </source>
</evidence>
<dbReference type="EMBL" id="JAGSOH010000170">
    <property type="protein sequence ID" value="MBR7830964.1"/>
    <property type="molecule type" value="Genomic_DNA"/>
</dbReference>
<name>A0A941EKW4_9ACTN</name>
<sequence length="76" mass="8699">MRTTGLPAGSAARVIADVKAYFDESVEDYVRRRHRELQARGLTNDPIFERVLAELRDRPVAAPELTARQLRRMVYG</sequence>
<dbReference type="RefSeq" id="WP_212522084.1">
    <property type="nucleotide sequence ID" value="NZ_JAGSOH010000170.1"/>
</dbReference>
<proteinExistence type="predicted"/>
<keyword evidence="1" id="KW-0808">Transferase</keyword>
<organism evidence="1 2">
    <name type="scientific">Actinospica acidithermotolerans</name>
    <dbReference type="NCBI Taxonomy" id="2828514"/>
    <lineage>
        <taxon>Bacteria</taxon>
        <taxon>Bacillati</taxon>
        <taxon>Actinomycetota</taxon>
        <taxon>Actinomycetes</taxon>
        <taxon>Catenulisporales</taxon>
        <taxon>Actinospicaceae</taxon>
        <taxon>Actinospica</taxon>
    </lineage>
</organism>
<evidence type="ECO:0000313" key="1">
    <source>
        <dbReference type="EMBL" id="MBR7830964.1"/>
    </source>
</evidence>
<dbReference type="GO" id="GO:0016301">
    <property type="term" value="F:kinase activity"/>
    <property type="evidence" value="ECO:0007669"/>
    <property type="project" value="UniProtKB-KW"/>
</dbReference>
<accession>A0A941EKW4</accession>
<gene>
    <name evidence="1" type="ORF">KDK95_31960</name>
</gene>
<dbReference type="Proteomes" id="UP000676325">
    <property type="component" value="Unassembled WGS sequence"/>
</dbReference>
<keyword evidence="1" id="KW-0418">Kinase</keyword>